<dbReference type="EMBL" id="CP080544">
    <property type="protein sequence ID" value="QYR53353.1"/>
    <property type="molecule type" value="Genomic_DNA"/>
</dbReference>
<evidence type="ECO:0000256" key="1">
    <source>
        <dbReference type="ARBA" id="ARBA00004141"/>
    </source>
</evidence>
<keyword evidence="9" id="KW-1185">Reference proteome</keyword>
<keyword evidence="3 6" id="KW-0812">Transmembrane</keyword>
<protein>
    <submittedName>
        <fullName evidence="8">Drug/metabolite exporter YedA</fullName>
    </submittedName>
</protein>
<evidence type="ECO:0000256" key="4">
    <source>
        <dbReference type="ARBA" id="ARBA00022989"/>
    </source>
</evidence>
<feature type="transmembrane region" description="Helical" evidence="6">
    <location>
        <begin position="43"/>
        <end position="62"/>
    </location>
</feature>
<comment type="subcellular location">
    <subcellularLocation>
        <location evidence="1">Membrane</location>
        <topology evidence="1">Multi-pass membrane protein</topology>
    </subcellularLocation>
</comment>
<reference evidence="8 9" key="1">
    <citation type="submission" date="2021-08" db="EMBL/GenBank/DDBJ databases">
        <title>Lysobacter sp. strain CJ11 Genome sequencing and assembly.</title>
        <authorList>
            <person name="Kim I."/>
        </authorList>
    </citation>
    <scope>NUCLEOTIDE SEQUENCE [LARGE SCALE GENOMIC DNA]</scope>
    <source>
        <strain evidence="8 9">CJ11</strain>
    </source>
</reference>
<dbReference type="Pfam" id="PF00892">
    <property type="entry name" value="EamA"/>
    <property type="match status" value="2"/>
</dbReference>
<feature type="transmembrane region" description="Helical" evidence="6">
    <location>
        <begin position="12"/>
        <end position="37"/>
    </location>
</feature>
<feature type="domain" description="EamA" evidence="7">
    <location>
        <begin position="156"/>
        <end position="289"/>
    </location>
</feature>
<evidence type="ECO:0000256" key="3">
    <source>
        <dbReference type="ARBA" id="ARBA00022692"/>
    </source>
</evidence>
<feature type="transmembrane region" description="Helical" evidence="6">
    <location>
        <begin position="99"/>
        <end position="119"/>
    </location>
</feature>
<dbReference type="PANTHER" id="PTHR32322:SF2">
    <property type="entry name" value="EAMA DOMAIN-CONTAINING PROTEIN"/>
    <property type="match status" value="1"/>
</dbReference>
<organism evidence="8 9">
    <name type="scientific">Lysobacter soyae</name>
    <dbReference type="NCBI Taxonomy" id="2764185"/>
    <lineage>
        <taxon>Bacteria</taxon>
        <taxon>Pseudomonadati</taxon>
        <taxon>Pseudomonadota</taxon>
        <taxon>Gammaproteobacteria</taxon>
        <taxon>Lysobacterales</taxon>
        <taxon>Lysobacteraceae</taxon>
        <taxon>Lysobacter</taxon>
    </lineage>
</organism>
<dbReference type="InterPro" id="IPR000620">
    <property type="entry name" value="EamA_dom"/>
</dbReference>
<sequence length="298" mass="31585">MGEISPAKTPGTSMIWTALIAVYLIWGSTYLAIRFALEGGLPPFLMAGVRFVIAGALMLIFLRLRGEKMPTRMQWRNVSIMGLLLLVFGNGLVCVAEQTVSSGLTAVAVASAPIWMGIFSALRGEHPSKPEWIGIAIGFIGVLWLNAGSSLSGSMTGMIALILASLAWSFGSIWSRGKDLPTPFVTSGGQMLAGGLLMLVVALVLGERWPHEVSNKALGSVAYLIVMGSIIGFSAYVWLLKHVRPALAGSYAYVNPVIAVILGALLANEKFGTNDLLPMGIILLGVVAMTVGKARRAK</sequence>
<evidence type="ECO:0000259" key="7">
    <source>
        <dbReference type="Pfam" id="PF00892"/>
    </source>
</evidence>
<accession>A0ABX8WR91</accession>
<dbReference type="SUPFAM" id="SSF103481">
    <property type="entry name" value="Multidrug resistance efflux transporter EmrE"/>
    <property type="match status" value="2"/>
</dbReference>
<keyword evidence="5 6" id="KW-0472">Membrane</keyword>
<evidence type="ECO:0000256" key="5">
    <source>
        <dbReference type="ARBA" id="ARBA00023136"/>
    </source>
</evidence>
<feature type="transmembrane region" description="Helical" evidence="6">
    <location>
        <begin position="131"/>
        <end position="147"/>
    </location>
</feature>
<evidence type="ECO:0000256" key="6">
    <source>
        <dbReference type="SAM" id="Phobius"/>
    </source>
</evidence>
<dbReference type="NCBIfam" id="NF008432">
    <property type="entry name" value="PRK11272.1"/>
    <property type="match status" value="1"/>
</dbReference>
<keyword evidence="4 6" id="KW-1133">Transmembrane helix</keyword>
<comment type="similarity">
    <text evidence="2">Belongs to the EamA transporter family.</text>
</comment>
<dbReference type="InterPro" id="IPR050638">
    <property type="entry name" value="AA-Vitamin_Transporters"/>
</dbReference>
<evidence type="ECO:0000313" key="9">
    <source>
        <dbReference type="Proteomes" id="UP000824755"/>
    </source>
</evidence>
<dbReference type="RefSeq" id="WP_220380170.1">
    <property type="nucleotide sequence ID" value="NZ_CP080544.1"/>
</dbReference>
<name>A0ABX8WR91_9GAMM</name>
<evidence type="ECO:0000313" key="8">
    <source>
        <dbReference type="EMBL" id="QYR53353.1"/>
    </source>
</evidence>
<gene>
    <name evidence="8" type="primary">yedA</name>
    <name evidence="8" type="ORF">H8L67_02250</name>
</gene>
<proteinExistence type="inferred from homology"/>
<feature type="domain" description="EamA" evidence="7">
    <location>
        <begin position="18"/>
        <end position="146"/>
    </location>
</feature>
<evidence type="ECO:0000256" key="2">
    <source>
        <dbReference type="ARBA" id="ARBA00007362"/>
    </source>
</evidence>
<feature type="transmembrane region" description="Helical" evidence="6">
    <location>
        <begin position="217"/>
        <end position="239"/>
    </location>
</feature>
<dbReference type="PANTHER" id="PTHR32322">
    <property type="entry name" value="INNER MEMBRANE TRANSPORTER"/>
    <property type="match status" value="1"/>
</dbReference>
<feature type="transmembrane region" description="Helical" evidence="6">
    <location>
        <begin position="74"/>
        <end position="93"/>
    </location>
</feature>
<feature type="transmembrane region" description="Helical" evidence="6">
    <location>
        <begin position="246"/>
        <end position="264"/>
    </location>
</feature>
<dbReference type="InterPro" id="IPR037185">
    <property type="entry name" value="EmrE-like"/>
</dbReference>
<feature type="transmembrane region" description="Helical" evidence="6">
    <location>
        <begin position="153"/>
        <end position="171"/>
    </location>
</feature>
<dbReference type="Proteomes" id="UP000824755">
    <property type="component" value="Chromosome"/>
</dbReference>
<feature type="transmembrane region" description="Helical" evidence="6">
    <location>
        <begin position="183"/>
        <end position="205"/>
    </location>
</feature>
<feature type="transmembrane region" description="Helical" evidence="6">
    <location>
        <begin position="276"/>
        <end position="294"/>
    </location>
</feature>